<keyword evidence="3" id="KW-1185">Reference proteome</keyword>
<reference evidence="2 3" key="1">
    <citation type="journal article" date="2018" name="Front. Plant Sci.">
        <title>Red Clover (Trifolium pratense) and Zigzag Clover (T. medium) - A Picture of Genomic Similarities and Differences.</title>
        <authorList>
            <person name="Dluhosova J."/>
            <person name="Istvanek J."/>
            <person name="Nedelnik J."/>
            <person name="Repkova J."/>
        </authorList>
    </citation>
    <scope>NUCLEOTIDE SEQUENCE [LARGE SCALE GENOMIC DNA]</scope>
    <source>
        <strain evidence="3">cv. 10/8</strain>
        <tissue evidence="2">Leaf</tissue>
    </source>
</reference>
<proteinExistence type="predicted"/>
<dbReference type="AlphaFoldDB" id="A0A392QM40"/>
<organism evidence="2 3">
    <name type="scientific">Trifolium medium</name>
    <dbReference type="NCBI Taxonomy" id="97028"/>
    <lineage>
        <taxon>Eukaryota</taxon>
        <taxon>Viridiplantae</taxon>
        <taxon>Streptophyta</taxon>
        <taxon>Embryophyta</taxon>
        <taxon>Tracheophyta</taxon>
        <taxon>Spermatophyta</taxon>
        <taxon>Magnoliopsida</taxon>
        <taxon>eudicotyledons</taxon>
        <taxon>Gunneridae</taxon>
        <taxon>Pentapetalae</taxon>
        <taxon>rosids</taxon>
        <taxon>fabids</taxon>
        <taxon>Fabales</taxon>
        <taxon>Fabaceae</taxon>
        <taxon>Papilionoideae</taxon>
        <taxon>50 kb inversion clade</taxon>
        <taxon>NPAAA clade</taxon>
        <taxon>Hologalegina</taxon>
        <taxon>IRL clade</taxon>
        <taxon>Trifolieae</taxon>
        <taxon>Trifolium</taxon>
    </lineage>
</organism>
<sequence length="51" mass="5521">MGLLEKRQALVDPQMNYEMAHVLLDPPPPPAQAEPPVSLHPPAPDPLHAPP</sequence>
<evidence type="ECO:0000313" key="2">
    <source>
        <dbReference type="EMBL" id="MCI25298.1"/>
    </source>
</evidence>
<comment type="caution">
    <text evidence="2">The sequence shown here is derived from an EMBL/GenBank/DDBJ whole genome shotgun (WGS) entry which is preliminary data.</text>
</comment>
<name>A0A392QM40_9FABA</name>
<evidence type="ECO:0000256" key="1">
    <source>
        <dbReference type="SAM" id="MobiDB-lite"/>
    </source>
</evidence>
<accession>A0A392QM40</accession>
<dbReference type="Proteomes" id="UP000265520">
    <property type="component" value="Unassembled WGS sequence"/>
</dbReference>
<feature type="non-terminal residue" evidence="2">
    <location>
        <position position="51"/>
    </location>
</feature>
<feature type="region of interest" description="Disordered" evidence="1">
    <location>
        <begin position="23"/>
        <end position="51"/>
    </location>
</feature>
<protein>
    <submittedName>
        <fullName evidence="2">Uncharacterized protein</fullName>
    </submittedName>
</protein>
<evidence type="ECO:0000313" key="3">
    <source>
        <dbReference type="Proteomes" id="UP000265520"/>
    </source>
</evidence>
<dbReference type="EMBL" id="LXQA010146413">
    <property type="protein sequence ID" value="MCI25298.1"/>
    <property type="molecule type" value="Genomic_DNA"/>
</dbReference>
<feature type="compositionally biased region" description="Pro residues" evidence="1">
    <location>
        <begin position="25"/>
        <end position="51"/>
    </location>
</feature>